<dbReference type="Proteomes" id="UP000197007">
    <property type="component" value="Chromosome"/>
</dbReference>
<evidence type="ECO:0000313" key="3">
    <source>
        <dbReference type="Proteomes" id="UP000197007"/>
    </source>
</evidence>
<keyword evidence="1" id="KW-0812">Transmembrane</keyword>
<keyword evidence="1" id="KW-1133">Transmembrane helix</keyword>
<dbReference type="KEGG" id="capn:CBG49_12735"/>
<dbReference type="EMBL" id="CP022022">
    <property type="protein sequence ID" value="ASF43876.1"/>
    <property type="molecule type" value="Genomic_DNA"/>
</dbReference>
<gene>
    <name evidence="2" type="ORF">CBG49_12735</name>
</gene>
<evidence type="ECO:0000313" key="2">
    <source>
        <dbReference type="EMBL" id="ASF43876.1"/>
    </source>
</evidence>
<proteinExistence type="predicted"/>
<accession>A0A1Z4BRG0</accession>
<name>A0A1Z4BRG0_9FLAO</name>
<keyword evidence="1" id="KW-0472">Membrane</keyword>
<keyword evidence="3" id="KW-1185">Reference proteome</keyword>
<reference evidence="3" key="1">
    <citation type="submission" date="2017-06" db="EMBL/GenBank/DDBJ databases">
        <title>Complete genome sequence of Capnocytophaga sp. KCOM 1579 (=ChDC OS43) isolated from a human refractory periapical abscess lesion.</title>
        <authorList>
            <person name="Kook J.-K."/>
            <person name="Park S.-N."/>
            <person name="Lim Y.K."/>
            <person name="Roh H."/>
        </authorList>
    </citation>
    <scope>NUCLEOTIDE SEQUENCE [LARGE SCALE GENOMIC DNA]</scope>
    <source>
        <strain evidence="3">ChDC OS43</strain>
    </source>
</reference>
<evidence type="ECO:0000256" key="1">
    <source>
        <dbReference type="SAM" id="Phobius"/>
    </source>
</evidence>
<protein>
    <submittedName>
        <fullName evidence="2">Uncharacterized protein</fullName>
    </submittedName>
</protein>
<feature type="transmembrane region" description="Helical" evidence="1">
    <location>
        <begin position="15"/>
        <end position="30"/>
    </location>
</feature>
<organism evidence="2 3">
    <name type="scientific">Capnocytophaga endodontalis</name>
    <dbReference type="NCBI Taxonomy" id="2708117"/>
    <lineage>
        <taxon>Bacteria</taxon>
        <taxon>Pseudomonadati</taxon>
        <taxon>Bacteroidota</taxon>
        <taxon>Flavobacteriia</taxon>
        <taxon>Flavobacteriales</taxon>
        <taxon>Flavobacteriaceae</taxon>
        <taxon>Capnocytophaga</taxon>
    </lineage>
</organism>
<sequence>MFGRIPEQENQSETLYRYVFILLSYIYLSFKLRQMYKLFWICIPFCVKKFYFSFSAGKNTPLTGQTTTS</sequence>
<dbReference type="AlphaFoldDB" id="A0A1Z4BRG0"/>